<dbReference type="InterPro" id="IPR004472">
    <property type="entry name" value="DTB_synth_BioD"/>
</dbReference>
<dbReference type="Pfam" id="PF13500">
    <property type="entry name" value="AAA_26"/>
    <property type="match status" value="1"/>
</dbReference>
<gene>
    <name evidence="2 3" type="primary">bioD</name>
    <name evidence="3" type="ORF">DJ021_05720</name>
</gene>
<reference evidence="4" key="1">
    <citation type="submission" date="2018-05" db="EMBL/GenBank/DDBJ databases">
        <authorList>
            <person name="Li X."/>
        </authorList>
    </citation>
    <scope>NUCLEOTIDE SEQUENCE [LARGE SCALE GENOMIC DNA]</scope>
    <source>
        <strain evidence="4">HKS-05</strain>
    </source>
</reference>
<feature type="binding site" evidence="2">
    <location>
        <begin position="13"/>
        <end position="18"/>
    </location>
    <ligand>
        <name>ATP</name>
        <dbReference type="ChEBI" id="CHEBI:30616"/>
    </ligand>
</feature>
<keyword evidence="2" id="KW-0067">ATP-binding</keyword>
<dbReference type="Gene3D" id="3.40.50.300">
    <property type="entry name" value="P-loop containing nucleotide triphosphate hydrolases"/>
    <property type="match status" value="1"/>
</dbReference>
<feature type="binding site" evidence="2">
    <location>
        <position position="17"/>
    </location>
    <ligand>
        <name>Mg(2+)</name>
        <dbReference type="ChEBI" id="CHEBI:18420"/>
    </ligand>
</feature>
<dbReference type="HAMAP" id="MF_00336">
    <property type="entry name" value="BioD"/>
    <property type="match status" value="1"/>
</dbReference>
<comment type="subcellular location">
    <subcellularLocation>
        <location evidence="2">Cytoplasm</location>
    </subcellularLocation>
</comment>
<accession>A0A328B2U8</accession>
<comment type="pathway">
    <text evidence="2">Cofactor biosynthesis; biotin biosynthesis; biotin from 7,8-diaminononanoate: step 1/2.</text>
</comment>
<dbReference type="GO" id="GO:0004141">
    <property type="term" value="F:dethiobiotin synthase activity"/>
    <property type="evidence" value="ECO:0007669"/>
    <property type="project" value="UniProtKB-UniRule"/>
</dbReference>
<sequence>MRPALFVAGAHTDIGKTHVAAALLRAARARGLTADALKPVVSGFDPDDWAPSDPGRLLEALGRPATPEALEAISPFRFAAPLAPPMAARLEGRRLELAPLTALCRAWLAAATAELRLVEGVGGLMSPIAEDATGLDLMAALQLPTVLVGGSYLGGISHTLTALEVLRSRGLAVAALVVSEDGSPDAPDFKETVQMVCRFAGATRVLGAGRDTQAGWPTALLEAVIAGAP</sequence>
<dbReference type="NCBIfam" id="TIGR00347">
    <property type="entry name" value="bioD"/>
    <property type="match status" value="1"/>
</dbReference>
<dbReference type="SUPFAM" id="SSF52540">
    <property type="entry name" value="P-loop containing nucleoside triphosphate hydrolases"/>
    <property type="match status" value="1"/>
</dbReference>
<feature type="binding site" evidence="2">
    <location>
        <position position="53"/>
    </location>
    <ligand>
        <name>Mg(2+)</name>
        <dbReference type="ChEBI" id="CHEBI:18420"/>
    </ligand>
</feature>
<dbReference type="PANTHER" id="PTHR43210:SF5">
    <property type="entry name" value="DETHIOBIOTIN SYNTHETASE"/>
    <property type="match status" value="1"/>
</dbReference>
<dbReference type="GO" id="GO:0000287">
    <property type="term" value="F:magnesium ion binding"/>
    <property type="evidence" value="ECO:0007669"/>
    <property type="project" value="UniProtKB-UniRule"/>
</dbReference>
<feature type="binding site" evidence="2">
    <location>
        <position position="119"/>
    </location>
    <ligand>
        <name>Mg(2+)</name>
        <dbReference type="ChEBI" id="CHEBI:18420"/>
    </ligand>
</feature>
<feature type="binding site" evidence="2">
    <location>
        <begin position="179"/>
        <end position="180"/>
    </location>
    <ligand>
        <name>ATP</name>
        <dbReference type="ChEBI" id="CHEBI:30616"/>
    </ligand>
</feature>
<dbReference type="EC" id="6.3.3.3" evidence="2"/>
<dbReference type="PIRSF" id="PIRSF006755">
    <property type="entry name" value="DTB_synth"/>
    <property type="match status" value="1"/>
</dbReference>
<dbReference type="OrthoDB" id="9802097at2"/>
<evidence type="ECO:0000313" key="3">
    <source>
        <dbReference type="EMBL" id="RAK59338.1"/>
    </source>
</evidence>
<dbReference type="RefSeq" id="WP_111456631.1">
    <property type="nucleotide sequence ID" value="NZ_QFYP01000001.1"/>
</dbReference>
<evidence type="ECO:0000256" key="1">
    <source>
        <dbReference type="ARBA" id="ARBA00022756"/>
    </source>
</evidence>
<dbReference type="EMBL" id="QFYP01000001">
    <property type="protein sequence ID" value="RAK59338.1"/>
    <property type="molecule type" value="Genomic_DNA"/>
</dbReference>
<keyword evidence="2" id="KW-0963">Cytoplasm</keyword>
<comment type="caution">
    <text evidence="2">Lacks conserved residue(s) required for the propagation of feature annotation.</text>
</comment>
<keyword evidence="2 3" id="KW-0436">Ligase</keyword>
<comment type="catalytic activity">
    <reaction evidence="2">
        <text>(7R,8S)-7,8-diammoniononanoate + CO2 + ATP = (4R,5S)-dethiobiotin + ADP + phosphate + 3 H(+)</text>
        <dbReference type="Rhea" id="RHEA:15805"/>
        <dbReference type="ChEBI" id="CHEBI:15378"/>
        <dbReference type="ChEBI" id="CHEBI:16526"/>
        <dbReference type="ChEBI" id="CHEBI:30616"/>
        <dbReference type="ChEBI" id="CHEBI:43474"/>
        <dbReference type="ChEBI" id="CHEBI:149469"/>
        <dbReference type="ChEBI" id="CHEBI:149473"/>
        <dbReference type="ChEBI" id="CHEBI:456216"/>
        <dbReference type="EC" id="6.3.3.3"/>
    </reaction>
</comment>
<keyword evidence="1 2" id="KW-0093">Biotin biosynthesis</keyword>
<dbReference type="CDD" id="cd03109">
    <property type="entry name" value="DTBS"/>
    <property type="match status" value="1"/>
</dbReference>
<comment type="subunit">
    <text evidence="2">Homodimer.</text>
</comment>
<evidence type="ECO:0000313" key="4">
    <source>
        <dbReference type="Proteomes" id="UP000249842"/>
    </source>
</evidence>
<keyword evidence="2" id="KW-0460">Magnesium</keyword>
<comment type="function">
    <text evidence="2">Catalyzes a mechanistically unusual reaction, the ATP-dependent insertion of CO2 between the N7 and N8 nitrogen atoms of 7,8-diaminopelargonic acid (DAPA, also called 7,8-diammoniononanoate) to form a ureido ring.</text>
</comment>
<keyword evidence="2" id="KW-0547">Nucleotide-binding</keyword>
<feature type="binding site" evidence="2">
    <location>
        <position position="53"/>
    </location>
    <ligand>
        <name>ATP</name>
        <dbReference type="ChEBI" id="CHEBI:30616"/>
    </ligand>
</feature>
<dbReference type="GO" id="GO:0009102">
    <property type="term" value="P:biotin biosynthetic process"/>
    <property type="evidence" value="ECO:0007669"/>
    <property type="project" value="UniProtKB-UniRule"/>
</dbReference>
<evidence type="ECO:0000256" key="2">
    <source>
        <dbReference type="HAMAP-Rule" id="MF_00336"/>
    </source>
</evidence>
<feature type="active site" evidence="2">
    <location>
        <position position="38"/>
    </location>
</feature>
<keyword evidence="2" id="KW-0479">Metal-binding</keyword>
<comment type="caution">
    <text evidence="3">The sequence shown here is derived from an EMBL/GenBank/DDBJ whole genome shotgun (WGS) entry which is preliminary data.</text>
</comment>
<name>A0A328B2U8_9CAUL</name>
<dbReference type="GO" id="GO:0005524">
    <property type="term" value="F:ATP binding"/>
    <property type="evidence" value="ECO:0007669"/>
    <property type="project" value="UniProtKB-UniRule"/>
</dbReference>
<feature type="binding site" evidence="2">
    <location>
        <position position="42"/>
    </location>
    <ligand>
        <name>substrate</name>
    </ligand>
</feature>
<keyword evidence="4" id="KW-1185">Reference proteome</keyword>
<organism evidence="3 4">
    <name type="scientific">Phenylobacterium hankyongense</name>
    <dbReference type="NCBI Taxonomy" id="1813876"/>
    <lineage>
        <taxon>Bacteria</taxon>
        <taxon>Pseudomonadati</taxon>
        <taxon>Pseudomonadota</taxon>
        <taxon>Alphaproteobacteria</taxon>
        <taxon>Caulobacterales</taxon>
        <taxon>Caulobacteraceae</taxon>
        <taxon>Phenylobacterium</taxon>
    </lineage>
</organism>
<dbReference type="PANTHER" id="PTHR43210">
    <property type="entry name" value="DETHIOBIOTIN SYNTHETASE"/>
    <property type="match status" value="1"/>
</dbReference>
<dbReference type="Proteomes" id="UP000249842">
    <property type="component" value="Unassembled WGS sequence"/>
</dbReference>
<dbReference type="InterPro" id="IPR027417">
    <property type="entry name" value="P-loop_NTPase"/>
</dbReference>
<dbReference type="AlphaFoldDB" id="A0A328B2U8"/>
<dbReference type="GO" id="GO:0005829">
    <property type="term" value="C:cytosol"/>
    <property type="evidence" value="ECO:0007669"/>
    <property type="project" value="TreeGrafter"/>
</dbReference>
<dbReference type="UniPathway" id="UPA00078">
    <property type="reaction ID" value="UER00161"/>
</dbReference>
<comment type="similarity">
    <text evidence="2">Belongs to the dethiobiotin synthetase family.</text>
</comment>
<proteinExistence type="inferred from homology"/>
<comment type="cofactor">
    <cofactor evidence="2">
        <name>Mg(2+)</name>
        <dbReference type="ChEBI" id="CHEBI:18420"/>
    </cofactor>
</comment>
<protein>
    <recommendedName>
        <fullName evidence="2">ATP-dependent dethiobiotin synthetase BioD</fullName>
        <ecNumber evidence="2">6.3.3.3</ecNumber>
    </recommendedName>
    <alternativeName>
        <fullName evidence="2">DTB synthetase</fullName>
        <shortName evidence="2">DTBS</shortName>
    </alternativeName>
    <alternativeName>
        <fullName evidence="2">Dethiobiotin synthase</fullName>
    </alternativeName>
</protein>
<feature type="binding site" evidence="2">
    <location>
        <begin position="119"/>
        <end position="122"/>
    </location>
    <ligand>
        <name>ATP</name>
        <dbReference type="ChEBI" id="CHEBI:30616"/>
    </ligand>
</feature>